<name>A0A914RFS0_PAREQ</name>
<protein>
    <submittedName>
        <fullName evidence="3">Uncharacterized protein</fullName>
    </submittedName>
</protein>
<feature type="region of interest" description="Disordered" evidence="1">
    <location>
        <begin position="1"/>
        <end position="42"/>
    </location>
</feature>
<dbReference type="WBParaSite" id="PEQ_0000361301-mRNA-1">
    <property type="protein sequence ID" value="PEQ_0000361301-mRNA-1"/>
    <property type="gene ID" value="PEQ_0000361301"/>
</dbReference>
<evidence type="ECO:0000313" key="2">
    <source>
        <dbReference type="Proteomes" id="UP000887564"/>
    </source>
</evidence>
<sequence>EDDVNCATGKEASSEKDGQLEEGEIIEDDDANVSESVNMDNSAPELTMKRSAHRRSVVYTLMHVLHNGLRQAFGEAVSRDLKTQNAAMLLQSM</sequence>
<keyword evidence="2" id="KW-1185">Reference proteome</keyword>
<feature type="compositionally biased region" description="Acidic residues" evidence="1">
    <location>
        <begin position="20"/>
        <end position="32"/>
    </location>
</feature>
<dbReference type="AlphaFoldDB" id="A0A914RFS0"/>
<proteinExistence type="predicted"/>
<reference evidence="3" key="1">
    <citation type="submission" date="2022-11" db="UniProtKB">
        <authorList>
            <consortium name="WormBaseParasite"/>
        </authorList>
    </citation>
    <scope>IDENTIFICATION</scope>
</reference>
<accession>A0A914RFS0</accession>
<evidence type="ECO:0000256" key="1">
    <source>
        <dbReference type="SAM" id="MobiDB-lite"/>
    </source>
</evidence>
<dbReference type="Proteomes" id="UP000887564">
    <property type="component" value="Unplaced"/>
</dbReference>
<organism evidence="2 3">
    <name type="scientific">Parascaris equorum</name>
    <name type="common">Equine roundworm</name>
    <dbReference type="NCBI Taxonomy" id="6256"/>
    <lineage>
        <taxon>Eukaryota</taxon>
        <taxon>Metazoa</taxon>
        <taxon>Ecdysozoa</taxon>
        <taxon>Nematoda</taxon>
        <taxon>Chromadorea</taxon>
        <taxon>Rhabditida</taxon>
        <taxon>Spirurina</taxon>
        <taxon>Ascaridomorpha</taxon>
        <taxon>Ascaridoidea</taxon>
        <taxon>Ascarididae</taxon>
        <taxon>Parascaris</taxon>
    </lineage>
</organism>
<evidence type="ECO:0000313" key="3">
    <source>
        <dbReference type="WBParaSite" id="PEQ_0000361301-mRNA-1"/>
    </source>
</evidence>